<protein>
    <recommendedName>
        <fullName evidence="4">Flagellin</fullName>
    </recommendedName>
</protein>
<dbReference type="PANTHER" id="PTHR42792">
    <property type="entry name" value="FLAGELLIN"/>
    <property type="match status" value="1"/>
</dbReference>
<keyword evidence="9" id="KW-0282">Flagellum</keyword>
<dbReference type="Gene3D" id="3.30.70.2120">
    <property type="match status" value="1"/>
</dbReference>
<feature type="region of interest" description="Disordered" evidence="6">
    <location>
        <begin position="25"/>
        <end position="45"/>
    </location>
</feature>
<dbReference type="EMBL" id="BMXY01000001">
    <property type="protein sequence ID" value="GGZ52900.1"/>
    <property type="molecule type" value="Genomic_DNA"/>
</dbReference>
<dbReference type="Gene3D" id="6.10.10.10">
    <property type="entry name" value="Flagellar export chaperone, C-terminal domain"/>
    <property type="match status" value="1"/>
</dbReference>
<gene>
    <name evidence="9" type="primary">fliC</name>
    <name evidence="9" type="ORF">GCM10008101_02530</name>
</gene>
<dbReference type="Proteomes" id="UP000643403">
    <property type="component" value="Unassembled WGS sequence"/>
</dbReference>
<comment type="function">
    <text evidence="4">Flagellin is the subunit protein which polymerizes to form the filaments of bacterial flagella.</text>
</comment>
<comment type="similarity">
    <text evidence="1 4">Belongs to the bacterial flagellin family.</text>
</comment>
<dbReference type="NCBIfam" id="NF006467">
    <property type="entry name" value="PRK08869.1-2"/>
    <property type="match status" value="1"/>
</dbReference>
<keyword evidence="3 4" id="KW-0975">Bacterial flagellum</keyword>
<dbReference type="PRINTS" id="PR00207">
    <property type="entry name" value="FLAGELLIN"/>
</dbReference>
<evidence type="ECO:0000256" key="6">
    <source>
        <dbReference type="SAM" id="MobiDB-lite"/>
    </source>
</evidence>
<dbReference type="InterPro" id="IPR046358">
    <property type="entry name" value="Flagellin_C"/>
</dbReference>
<dbReference type="Gene3D" id="1.20.1330.10">
    <property type="entry name" value="f41 fragment of flagellin, N-terminal domain"/>
    <property type="match status" value="1"/>
</dbReference>
<dbReference type="InterPro" id="IPR042187">
    <property type="entry name" value="Flagellin_C_sub2"/>
</dbReference>
<evidence type="ECO:0000313" key="10">
    <source>
        <dbReference type="Proteomes" id="UP000643403"/>
    </source>
</evidence>
<evidence type="ECO:0000256" key="4">
    <source>
        <dbReference type="RuleBase" id="RU362073"/>
    </source>
</evidence>
<evidence type="ECO:0000313" key="9">
    <source>
        <dbReference type="EMBL" id="GGZ52900.1"/>
    </source>
</evidence>
<dbReference type="InterPro" id="IPR001492">
    <property type="entry name" value="Flagellin"/>
</dbReference>
<sequence length="456" mass="46450">MTGASGLKARDGVPLLLTAAAKAIPPNPAETGHEGFRRPAGPSLGDKTMSVINTNVMSLNAQRNLTTSGSSLATSIQRLSSGLRINSAKDDAAGLAISERMTSQIRGMDQAARNANDGISLAQTAEGALGEIGNNLQRIRELAVQSRNATNSAEDREALQKEVSQLTSEIDRVAKTTSFNGTKLLDGSFTAKSFQVGANQGETIDVDAIANAQMDALGSWTSVSYQEAKVTVTAANLVAPTVGNGADAAAGGGDDTQEFAATSFTINGTTVNVAAYSGAAGGTAADARTARLAQVRDAVNNASIAGVSAGLNATTGDLELTSSAAITITNGTNVATTGLATAALATVAGSPQTGFEDLDISTVRGADNAILAMDAALKSVNGARADLGAIQNRFSSVVSNLNTTSENLTASRSRIRDADYAKETAELSRTQILQQAGTAMLAQANQATQGVLSLLR</sequence>
<keyword evidence="9" id="KW-0966">Cell projection</keyword>
<evidence type="ECO:0000256" key="3">
    <source>
        <dbReference type="ARBA" id="ARBA00023143"/>
    </source>
</evidence>
<evidence type="ECO:0000256" key="2">
    <source>
        <dbReference type="ARBA" id="ARBA00022525"/>
    </source>
</evidence>
<evidence type="ECO:0000259" key="8">
    <source>
        <dbReference type="Pfam" id="PF00700"/>
    </source>
</evidence>
<keyword evidence="2 4" id="KW-0964">Secreted</keyword>
<keyword evidence="9" id="KW-0969">Cilium</keyword>
<dbReference type="InterPro" id="IPR001029">
    <property type="entry name" value="Flagellin_N"/>
</dbReference>
<dbReference type="PANTHER" id="PTHR42792:SF2">
    <property type="entry name" value="FLAGELLIN"/>
    <property type="match status" value="1"/>
</dbReference>
<feature type="domain" description="Flagellin N-terminal" evidence="7">
    <location>
        <begin position="52"/>
        <end position="190"/>
    </location>
</feature>
<comment type="caution">
    <text evidence="9">The sequence shown here is derived from an EMBL/GenBank/DDBJ whole genome shotgun (WGS) entry which is preliminary data.</text>
</comment>
<dbReference type="Pfam" id="PF00700">
    <property type="entry name" value="Flagellin_C"/>
    <property type="match status" value="1"/>
</dbReference>
<feature type="domain" description="Flagellin C-terminal" evidence="8">
    <location>
        <begin position="372"/>
        <end position="455"/>
    </location>
</feature>
<evidence type="ECO:0000259" key="7">
    <source>
        <dbReference type="Pfam" id="PF00669"/>
    </source>
</evidence>
<keyword evidence="10" id="KW-1185">Reference proteome</keyword>
<evidence type="ECO:0000256" key="1">
    <source>
        <dbReference type="ARBA" id="ARBA00005709"/>
    </source>
</evidence>
<organism evidence="9 10">
    <name type="scientific">Cognatilysobacter xinjiangensis</name>
    <dbReference type="NCBI Taxonomy" id="546892"/>
    <lineage>
        <taxon>Bacteria</taxon>
        <taxon>Pseudomonadati</taxon>
        <taxon>Pseudomonadota</taxon>
        <taxon>Gammaproteobacteria</taxon>
        <taxon>Lysobacterales</taxon>
        <taxon>Lysobacteraceae</taxon>
        <taxon>Cognatilysobacter</taxon>
    </lineage>
</organism>
<dbReference type="SUPFAM" id="SSF64518">
    <property type="entry name" value="Phase 1 flagellin"/>
    <property type="match status" value="1"/>
</dbReference>
<name>A0ABQ3BSE6_9GAMM</name>
<dbReference type="Pfam" id="PF00669">
    <property type="entry name" value="Flagellin_N"/>
    <property type="match status" value="1"/>
</dbReference>
<feature type="coiled-coil region" evidence="5">
    <location>
        <begin position="149"/>
        <end position="176"/>
    </location>
</feature>
<reference evidence="10" key="1">
    <citation type="journal article" date="2019" name="Int. J. Syst. Evol. Microbiol.">
        <title>The Global Catalogue of Microorganisms (GCM) 10K type strain sequencing project: providing services to taxonomists for standard genome sequencing and annotation.</title>
        <authorList>
            <consortium name="The Broad Institute Genomics Platform"/>
            <consortium name="The Broad Institute Genome Sequencing Center for Infectious Disease"/>
            <person name="Wu L."/>
            <person name="Ma J."/>
        </authorList>
    </citation>
    <scope>NUCLEOTIDE SEQUENCE [LARGE SCALE GENOMIC DNA]</scope>
    <source>
        <strain evidence="10">KCTC 22558</strain>
    </source>
</reference>
<comment type="subcellular location">
    <subcellularLocation>
        <location evidence="4">Secreted</location>
    </subcellularLocation>
    <subcellularLocation>
        <location evidence="4">Bacterial flagellum</location>
    </subcellularLocation>
</comment>
<keyword evidence="5" id="KW-0175">Coiled coil</keyword>
<evidence type="ECO:0000256" key="5">
    <source>
        <dbReference type="SAM" id="Coils"/>
    </source>
</evidence>
<accession>A0ABQ3BSE6</accession>
<proteinExistence type="inferred from homology"/>